<dbReference type="Proteomes" id="UP000001349">
    <property type="component" value="Chromosome"/>
</dbReference>
<evidence type="ECO:0000256" key="3">
    <source>
        <dbReference type="ARBA" id="ARBA00022679"/>
    </source>
</evidence>
<keyword evidence="9" id="KW-1185">Reference proteome</keyword>
<dbReference type="OrthoDB" id="9809348at2"/>
<dbReference type="STRING" id="394503.Ccel_0994"/>
<comment type="subcellular location">
    <subcellularLocation>
        <location evidence="1">Membrane</location>
    </subcellularLocation>
</comment>
<feature type="transmembrane region" description="Helical" evidence="5">
    <location>
        <begin position="24"/>
        <end position="43"/>
    </location>
</feature>
<dbReference type="PANTHER" id="PTHR34220">
    <property type="entry name" value="SENSOR HISTIDINE KINASE YPDA"/>
    <property type="match status" value="1"/>
</dbReference>
<dbReference type="EMBL" id="CP001348">
    <property type="protein sequence ID" value="ACL75356.1"/>
    <property type="molecule type" value="Genomic_DNA"/>
</dbReference>
<dbReference type="SUPFAM" id="SSF158472">
    <property type="entry name" value="HAMP domain-like"/>
    <property type="match status" value="1"/>
</dbReference>
<dbReference type="AlphaFoldDB" id="B8I996"/>
<dbReference type="eggNOG" id="COG2972">
    <property type="taxonomic scope" value="Bacteria"/>
</dbReference>
<evidence type="ECO:0000256" key="4">
    <source>
        <dbReference type="ARBA" id="ARBA00022777"/>
    </source>
</evidence>
<dbReference type="InterPro" id="IPR003594">
    <property type="entry name" value="HATPase_dom"/>
</dbReference>
<dbReference type="InterPro" id="IPR003660">
    <property type="entry name" value="HAMP_dom"/>
</dbReference>
<dbReference type="PANTHER" id="PTHR34220:SF7">
    <property type="entry name" value="SENSOR HISTIDINE KINASE YPDA"/>
    <property type="match status" value="1"/>
</dbReference>
<reference evidence="8 9" key="1">
    <citation type="submission" date="2009-01" db="EMBL/GenBank/DDBJ databases">
        <title>Complete sequence of Clostridium cellulolyticum H10.</title>
        <authorList>
            <consortium name="US DOE Joint Genome Institute"/>
            <person name="Lucas S."/>
            <person name="Copeland A."/>
            <person name="Lapidus A."/>
            <person name="Glavina del Rio T."/>
            <person name="Dalin E."/>
            <person name="Tice H."/>
            <person name="Bruce D."/>
            <person name="Goodwin L."/>
            <person name="Pitluck S."/>
            <person name="Chertkov O."/>
            <person name="Saunders E."/>
            <person name="Brettin T."/>
            <person name="Detter J.C."/>
            <person name="Han C."/>
            <person name="Larimer F."/>
            <person name="Land M."/>
            <person name="Hauser L."/>
            <person name="Kyrpides N."/>
            <person name="Ivanova N."/>
            <person name="Zhou J."/>
            <person name="Richardson P."/>
        </authorList>
    </citation>
    <scope>NUCLEOTIDE SEQUENCE [LARGE SCALE GENOMIC DNA]</scope>
    <source>
        <strain evidence="9">ATCC 35319 / DSM 5812 / JCM 6584 / H10</strain>
    </source>
</reference>
<dbReference type="Pfam" id="PF00672">
    <property type="entry name" value="HAMP"/>
    <property type="match status" value="1"/>
</dbReference>
<dbReference type="HOGENOM" id="CLU_020473_6_1_9"/>
<keyword evidence="5" id="KW-0472">Membrane</keyword>
<dbReference type="Gene3D" id="3.30.565.10">
    <property type="entry name" value="Histidine kinase-like ATPase, C-terminal domain"/>
    <property type="match status" value="1"/>
</dbReference>
<dbReference type="SMART" id="SM00304">
    <property type="entry name" value="HAMP"/>
    <property type="match status" value="1"/>
</dbReference>
<evidence type="ECO:0000259" key="7">
    <source>
        <dbReference type="PROSITE" id="PS50885"/>
    </source>
</evidence>
<proteinExistence type="predicted"/>
<evidence type="ECO:0000256" key="1">
    <source>
        <dbReference type="ARBA" id="ARBA00004370"/>
    </source>
</evidence>
<sequence length="603" mass="69332" precursor="true">MKNNKFISFAISTFNNISIKSKIFIFYAGILLASLSIFAILTINISNQAIVEKVTKNAERELSLIDKSLLNLANNSENYARILSMDNRMQNQLERIENNELDSIDNIEVEKTLSTVISNVVQPNTNIAAASIMSSKYMFFDVGYIDNSSISRYFNRDLINSITKNKVPTWTRLFKVRYKFGGDEDVFAIAKTIIGMDTGHVLGTAVLYLKEKDVAAIYLNNIVNENDKFYIVDNQKNIISTQDKSELYRKFDEELYLGKYKLEDISDTKSLIRNIGDKKVLITVQNFDKLDWKVVSVIPLDEITYENKKMTQLILIFGVTCLICAFVASYLLSYTISKPILKLVNIMKEIKSGNLKLRADLNVKGEIGMLGDGFNSLMDKINVLVEHIYTEQRLKRENEFKLLQSQIKPHFLYNTIETIISFIKLNLKDNAMLTAKYLAGFYRISLSKGNDIITIRDEMNLIDNYLSIQKMRYVEYLDYRLEFEEEILKYQIPKLTLQPLVENSIYHGLKQKEDRGILIIKGEFENGEIKIEVFDDGVGMSEENINRVLNRLINGQKSNDFGIYSVNSRLKLLYGDEYGLSIESKESEFTRVTLRLPAIDTWG</sequence>
<evidence type="ECO:0000256" key="2">
    <source>
        <dbReference type="ARBA" id="ARBA00022553"/>
    </source>
</evidence>
<dbReference type="Pfam" id="PF02518">
    <property type="entry name" value="HATPase_c"/>
    <property type="match status" value="1"/>
</dbReference>
<keyword evidence="3" id="KW-0808">Transferase</keyword>
<keyword evidence="4" id="KW-0418">Kinase</keyword>
<dbReference type="SUPFAM" id="SSF55874">
    <property type="entry name" value="ATPase domain of HSP90 chaperone/DNA topoisomerase II/histidine kinase"/>
    <property type="match status" value="1"/>
</dbReference>
<dbReference type="Pfam" id="PF06580">
    <property type="entry name" value="His_kinase"/>
    <property type="match status" value="1"/>
</dbReference>
<dbReference type="InterPro" id="IPR036890">
    <property type="entry name" value="HATPase_C_sf"/>
</dbReference>
<gene>
    <name evidence="8" type="ordered locus">Ccel_0994</name>
</gene>
<evidence type="ECO:0000259" key="6">
    <source>
        <dbReference type="PROSITE" id="PS50018"/>
    </source>
</evidence>
<name>B8I996_RUMCH</name>
<dbReference type="PROSITE" id="PS50018">
    <property type="entry name" value="RAS_GTPASE_ACTIV_2"/>
    <property type="match status" value="1"/>
</dbReference>
<dbReference type="InterPro" id="IPR050640">
    <property type="entry name" value="Bact_2-comp_sensor_kinase"/>
</dbReference>
<feature type="domain" description="Ras-GAP" evidence="6">
    <location>
        <begin position="1"/>
        <end position="74"/>
    </location>
</feature>
<dbReference type="CDD" id="cd06225">
    <property type="entry name" value="HAMP"/>
    <property type="match status" value="1"/>
</dbReference>
<organism evidence="8 9">
    <name type="scientific">Ruminiclostridium cellulolyticum (strain ATCC 35319 / DSM 5812 / JCM 6584 / H10)</name>
    <name type="common">Clostridium cellulolyticum</name>
    <dbReference type="NCBI Taxonomy" id="394503"/>
    <lineage>
        <taxon>Bacteria</taxon>
        <taxon>Bacillati</taxon>
        <taxon>Bacillota</taxon>
        <taxon>Clostridia</taxon>
        <taxon>Eubacteriales</taxon>
        <taxon>Oscillospiraceae</taxon>
        <taxon>Ruminiclostridium</taxon>
    </lineage>
</organism>
<accession>B8I996</accession>
<dbReference type="GO" id="GO:0000155">
    <property type="term" value="F:phosphorelay sensor kinase activity"/>
    <property type="evidence" value="ECO:0007669"/>
    <property type="project" value="InterPro"/>
</dbReference>
<dbReference type="SMART" id="SM00387">
    <property type="entry name" value="HATPase_c"/>
    <property type="match status" value="1"/>
</dbReference>
<feature type="transmembrane region" description="Helical" evidence="5">
    <location>
        <begin position="313"/>
        <end position="332"/>
    </location>
</feature>
<evidence type="ECO:0000313" key="8">
    <source>
        <dbReference type="EMBL" id="ACL75356.1"/>
    </source>
</evidence>
<evidence type="ECO:0000313" key="9">
    <source>
        <dbReference type="Proteomes" id="UP000001349"/>
    </source>
</evidence>
<dbReference type="Gene3D" id="3.30.450.20">
    <property type="entry name" value="PAS domain"/>
    <property type="match status" value="1"/>
</dbReference>
<dbReference type="KEGG" id="cce:Ccel_0994"/>
<feature type="domain" description="HAMP" evidence="7">
    <location>
        <begin position="334"/>
        <end position="386"/>
    </location>
</feature>
<dbReference type="Gene3D" id="1.10.8.500">
    <property type="entry name" value="HAMP domain in histidine kinase"/>
    <property type="match status" value="1"/>
</dbReference>
<keyword evidence="5" id="KW-1133">Transmembrane helix</keyword>
<dbReference type="RefSeq" id="WP_015924513.1">
    <property type="nucleotide sequence ID" value="NC_011898.1"/>
</dbReference>
<protein>
    <submittedName>
        <fullName evidence="8">Putative sensor with HAMP domain</fullName>
    </submittedName>
</protein>
<dbReference type="InterPro" id="IPR001936">
    <property type="entry name" value="RasGAP_dom"/>
</dbReference>
<evidence type="ECO:0000256" key="5">
    <source>
        <dbReference type="SAM" id="Phobius"/>
    </source>
</evidence>
<dbReference type="GO" id="GO:0016020">
    <property type="term" value="C:membrane"/>
    <property type="evidence" value="ECO:0007669"/>
    <property type="project" value="UniProtKB-SubCell"/>
</dbReference>
<dbReference type="PROSITE" id="PS50885">
    <property type="entry name" value="HAMP"/>
    <property type="match status" value="1"/>
</dbReference>
<keyword evidence="2" id="KW-0597">Phosphoprotein</keyword>
<dbReference type="InterPro" id="IPR010559">
    <property type="entry name" value="Sig_transdc_His_kin_internal"/>
</dbReference>
<keyword evidence="5" id="KW-0812">Transmembrane</keyword>